<dbReference type="EMBL" id="CP001742">
    <property type="protein sequence ID" value="ADL18551.1"/>
    <property type="molecule type" value="Genomic_DNA"/>
</dbReference>
<accession>D9PZR3</accession>
<dbReference type="HOGENOM" id="CLU_098907_1_0_2"/>
<dbReference type="GeneID" id="9498357"/>
<dbReference type="AlphaFoldDB" id="D9PZR3"/>
<proteinExistence type="predicted"/>
<dbReference type="Gene3D" id="3.90.550.10">
    <property type="entry name" value="Spore Coat Polysaccharide Biosynthesis Protein SpsA, Chain A"/>
    <property type="match status" value="1"/>
</dbReference>
<dbReference type="eggNOG" id="arCOG01871">
    <property type="taxonomic scope" value="Archaea"/>
</dbReference>
<dbReference type="STRING" id="666510.ASAC_0143"/>
<dbReference type="RefSeq" id="WP_013266063.1">
    <property type="nucleotide sequence ID" value="NC_014374.1"/>
</dbReference>
<dbReference type="OrthoDB" id="28434at2157"/>
<sequence>MIEVAAIMAGGLGSRLGGPWKPTVNVCGRPLISYVIDAVSPVSRLALIVTSPASSSYLRGLSLPPSFAELMLDGSGYGYDLGRLLNVVRPRPLLVLPADLYGLRARDLEEACRVSLRVAEPVVTVRARGEYVGISIFKGYSYDEWADVDIDMDVINVNDGESLEEARGRCK</sequence>
<feature type="domain" description="MobA-like NTP transferase" evidence="1">
    <location>
        <begin position="5"/>
        <end position="132"/>
    </location>
</feature>
<evidence type="ECO:0000259" key="1">
    <source>
        <dbReference type="Pfam" id="PF12804"/>
    </source>
</evidence>
<gene>
    <name evidence="2" type="ordered locus">ASAC_0143</name>
</gene>
<evidence type="ECO:0000313" key="3">
    <source>
        <dbReference type="Proteomes" id="UP000000346"/>
    </source>
</evidence>
<dbReference type="FunCoup" id="D9PZR3">
    <property type="interactions" value="10"/>
</dbReference>
<dbReference type="InterPro" id="IPR025877">
    <property type="entry name" value="MobA-like_NTP_Trfase"/>
</dbReference>
<dbReference type="InParanoid" id="D9PZR3"/>
<dbReference type="Pfam" id="PF12804">
    <property type="entry name" value="NTP_transf_3"/>
    <property type="match status" value="1"/>
</dbReference>
<keyword evidence="3" id="KW-1185">Reference proteome</keyword>
<organism evidence="2 3">
    <name type="scientific">Acidilobus saccharovorans (strain DSM 16705 / JCM 18335 / VKM B-2471 / 345-15)</name>
    <dbReference type="NCBI Taxonomy" id="666510"/>
    <lineage>
        <taxon>Archaea</taxon>
        <taxon>Thermoproteota</taxon>
        <taxon>Thermoprotei</taxon>
        <taxon>Acidilobales</taxon>
        <taxon>Acidilobaceae</taxon>
        <taxon>Acidilobus</taxon>
    </lineage>
</organism>
<dbReference type="SUPFAM" id="SSF53448">
    <property type="entry name" value="Nucleotide-diphospho-sugar transferases"/>
    <property type="match status" value="1"/>
</dbReference>
<dbReference type="KEGG" id="asc:ASAC_0143"/>
<dbReference type="GO" id="GO:0016779">
    <property type="term" value="F:nucleotidyltransferase activity"/>
    <property type="evidence" value="ECO:0007669"/>
    <property type="project" value="UniProtKB-ARBA"/>
</dbReference>
<dbReference type="InterPro" id="IPR029044">
    <property type="entry name" value="Nucleotide-diphossugar_trans"/>
</dbReference>
<protein>
    <recommendedName>
        <fullName evidence="1">MobA-like NTP transferase domain-containing protein</fullName>
    </recommendedName>
</protein>
<reference evidence="2 3" key="1">
    <citation type="journal article" date="2010" name="Appl. Environ. Microbiol.">
        <title>The genome sequence of the crenarchaeon Acidilobus saccharovorans supports a new order, Acidilobales, and suggests an important ecological role in terrestrial acidic hot springs.</title>
        <authorList>
            <person name="Mardanov A.V."/>
            <person name="Svetlitchnyi V.A."/>
            <person name="Beletsky A.V."/>
            <person name="Prokofeva M.I."/>
            <person name="Bonch-Osmolovskaya E.A."/>
            <person name="Ravin N.V."/>
            <person name="Skryabin K.G."/>
        </authorList>
    </citation>
    <scope>NUCLEOTIDE SEQUENCE [LARGE SCALE GENOMIC DNA]</scope>
    <source>
        <strain evidence="3">DSM 16705 / JCM 18335 / VKM B-2471 / 345-15</strain>
    </source>
</reference>
<name>D9PZR3_ACIS3</name>
<dbReference type="Proteomes" id="UP000000346">
    <property type="component" value="Chromosome"/>
</dbReference>
<evidence type="ECO:0000313" key="2">
    <source>
        <dbReference type="EMBL" id="ADL18551.1"/>
    </source>
</evidence>